<dbReference type="SUPFAM" id="SSF46785">
    <property type="entry name" value="Winged helix' DNA-binding domain"/>
    <property type="match status" value="1"/>
</dbReference>
<protein>
    <submittedName>
        <fullName evidence="2">Helix-turn-helix transcriptional regulator</fullName>
    </submittedName>
</protein>
<name>A0A7D5LAF9_9EURY</name>
<organism evidence="2 3">
    <name type="scientific">Halorarum salinum</name>
    <dbReference type="NCBI Taxonomy" id="2743089"/>
    <lineage>
        <taxon>Archaea</taxon>
        <taxon>Methanobacteriati</taxon>
        <taxon>Methanobacteriota</taxon>
        <taxon>Stenosarchaea group</taxon>
        <taxon>Halobacteria</taxon>
        <taxon>Halobacteriales</taxon>
        <taxon>Haloferacaceae</taxon>
        <taxon>Halorarum</taxon>
    </lineage>
</organism>
<dbReference type="AlphaFoldDB" id="A0A7D5LAF9"/>
<proteinExistence type="predicted"/>
<feature type="compositionally biased region" description="Basic and acidic residues" evidence="1">
    <location>
        <begin position="125"/>
        <end position="141"/>
    </location>
</feature>
<dbReference type="InterPro" id="IPR036388">
    <property type="entry name" value="WH-like_DNA-bd_sf"/>
</dbReference>
<sequence>MGDKNWDPATVFDLFGDAVVRRILVVASDAPVSANELVDRLDVSPPTVYRRINELLEHEFLAERRRIDGDGNQYRVFETTLRRIEFRVEDGGYDVDIGMRRDITDRFEAFWSDLERARPHGNRGSTDRVDAGEGRDETHPS</sequence>
<dbReference type="CDD" id="cd00090">
    <property type="entry name" value="HTH_ARSR"/>
    <property type="match status" value="1"/>
</dbReference>
<dbReference type="EMBL" id="CP058579">
    <property type="protein sequence ID" value="QLG62146.1"/>
    <property type="molecule type" value="Genomic_DNA"/>
</dbReference>
<evidence type="ECO:0000256" key="1">
    <source>
        <dbReference type="SAM" id="MobiDB-lite"/>
    </source>
</evidence>
<dbReference type="Pfam" id="PF12840">
    <property type="entry name" value="HTH_20"/>
    <property type="match status" value="1"/>
</dbReference>
<dbReference type="KEGG" id="halu:HUG12_10545"/>
<evidence type="ECO:0000313" key="2">
    <source>
        <dbReference type="EMBL" id="QLG62146.1"/>
    </source>
</evidence>
<evidence type="ECO:0000313" key="3">
    <source>
        <dbReference type="Proteomes" id="UP000509626"/>
    </source>
</evidence>
<dbReference type="InterPro" id="IPR036390">
    <property type="entry name" value="WH_DNA-bd_sf"/>
</dbReference>
<gene>
    <name evidence="2" type="ORF">HUG12_10545</name>
</gene>
<dbReference type="InterPro" id="IPR011991">
    <property type="entry name" value="ArsR-like_HTH"/>
</dbReference>
<dbReference type="GeneID" id="56037902"/>
<accession>A0A7D5LAF9</accession>
<dbReference type="RefSeq" id="WP_179268731.1">
    <property type="nucleotide sequence ID" value="NZ_CP058579.1"/>
</dbReference>
<feature type="region of interest" description="Disordered" evidence="1">
    <location>
        <begin position="118"/>
        <end position="141"/>
    </location>
</feature>
<dbReference type="Proteomes" id="UP000509626">
    <property type="component" value="Chromosome"/>
</dbReference>
<dbReference type="OrthoDB" id="290446at2157"/>
<reference evidence="2 3" key="1">
    <citation type="submission" date="2020-06" db="EMBL/GenBank/DDBJ databases">
        <title>NJ-3-1, isolated from saline soil.</title>
        <authorList>
            <person name="Cui H.L."/>
            <person name="Shi X."/>
        </authorList>
    </citation>
    <scope>NUCLEOTIDE SEQUENCE [LARGE SCALE GENOMIC DNA]</scope>
    <source>
        <strain evidence="2 3">NJ-3-1</strain>
    </source>
</reference>
<keyword evidence="3" id="KW-1185">Reference proteome</keyword>
<dbReference type="Gene3D" id="1.10.10.10">
    <property type="entry name" value="Winged helix-like DNA-binding domain superfamily/Winged helix DNA-binding domain"/>
    <property type="match status" value="1"/>
</dbReference>